<dbReference type="PANTHER" id="PTHR15298:SF1">
    <property type="entry name" value="GLYCINE N-ACYLTRANSFERASE-LIKE PROTEIN"/>
    <property type="match status" value="1"/>
</dbReference>
<protein>
    <recommendedName>
        <fullName evidence="1">Glycine N-acyltransferase-like protein</fullName>
        <ecNumber evidence="1">2.3.1.-</ecNumber>
    </recommendedName>
</protein>
<keyword evidence="4" id="KW-1185">Reference proteome</keyword>
<dbReference type="InterPro" id="IPR015938">
    <property type="entry name" value="Glycine_N-acyltransferase_N"/>
</dbReference>
<dbReference type="SUPFAM" id="SSF55729">
    <property type="entry name" value="Acyl-CoA N-acyltransferases (Nat)"/>
    <property type="match status" value="1"/>
</dbReference>
<keyword evidence="1" id="KW-0012">Acyltransferase</keyword>
<feature type="domain" description="N-acetyltransferase" evidence="2">
    <location>
        <begin position="165"/>
        <end position="295"/>
    </location>
</feature>
<evidence type="ECO:0000313" key="3">
    <source>
        <dbReference type="EMBL" id="OQV17566.1"/>
    </source>
</evidence>
<dbReference type="InterPro" id="IPR000182">
    <property type="entry name" value="GNAT_dom"/>
</dbReference>
<dbReference type="InterPro" id="IPR016181">
    <property type="entry name" value="Acyl_CoA_acyltransferase"/>
</dbReference>
<dbReference type="PANTHER" id="PTHR15298">
    <property type="entry name" value="L-COA N-ACYLTRANSFERASE-RELATED"/>
    <property type="match status" value="1"/>
</dbReference>
<dbReference type="EC" id="2.3.1.-" evidence="1"/>
<dbReference type="EMBL" id="MTYJ01000059">
    <property type="protein sequence ID" value="OQV17566.1"/>
    <property type="molecule type" value="Genomic_DNA"/>
</dbReference>
<dbReference type="PROSITE" id="PS51186">
    <property type="entry name" value="GNAT"/>
    <property type="match status" value="1"/>
</dbReference>
<keyword evidence="1" id="KW-0808">Transferase</keyword>
<dbReference type="Gene3D" id="3.40.630.30">
    <property type="match status" value="1"/>
</dbReference>
<proteinExistence type="inferred from homology"/>
<accession>A0A1W0WQT3</accession>
<dbReference type="GO" id="GO:0005739">
    <property type="term" value="C:mitochondrion"/>
    <property type="evidence" value="ECO:0007669"/>
    <property type="project" value="InterPro"/>
</dbReference>
<reference evidence="4" key="1">
    <citation type="submission" date="2017-01" db="EMBL/GenBank/DDBJ databases">
        <title>Comparative genomics of anhydrobiosis in the tardigrade Hypsibius dujardini.</title>
        <authorList>
            <person name="Yoshida Y."/>
            <person name="Koutsovoulos G."/>
            <person name="Laetsch D."/>
            <person name="Stevens L."/>
            <person name="Kumar S."/>
            <person name="Horikawa D."/>
            <person name="Ishino K."/>
            <person name="Komine S."/>
            <person name="Tomita M."/>
            <person name="Blaxter M."/>
            <person name="Arakawa K."/>
        </authorList>
    </citation>
    <scope>NUCLEOTIDE SEQUENCE [LARGE SCALE GENOMIC DNA]</scope>
    <source>
        <strain evidence="4">Z151</strain>
    </source>
</reference>
<evidence type="ECO:0000256" key="1">
    <source>
        <dbReference type="RuleBase" id="RU368002"/>
    </source>
</evidence>
<dbReference type="OrthoDB" id="61870at2759"/>
<dbReference type="InterPro" id="IPR010313">
    <property type="entry name" value="Glycine_N-acyltransferase"/>
</dbReference>
<name>A0A1W0WQT3_HYPEX</name>
<dbReference type="AlphaFoldDB" id="A0A1W0WQT3"/>
<comment type="similarity">
    <text evidence="1">Belongs to the glycine N-acyltransferase family.</text>
</comment>
<comment type="caution">
    <text evidence="3">The sequence shown here is derived from an EMBL/GenBank/DDBJ whole genome shotgun (WGS) entry which is preliminary data.</text>
</comment>
<organism evidence="3 4">
    <name type="scientific">Hypsibius exemplaris</name>
    <name type="common">Freshwater tardigrade</name>
    <dbReference type="NCBI Taxonomy" id="2072580"/>
    <lineage>
        <taxon>Eukaryota</taxon>
        <taxon>Metazoa</taxon>
        <taxon>Ecdysozoa</taxon>
        <taxon>Tardigrada</taxon>
        <taxon>Eutardigrada</taxon>
        <taxon>Parachela</taxon>
        <taxon>Hypsibioidea</taxon>
        <taxon>Hypsibiidae</taxon>
        <taxon>Hypsibius</taxon>
    </lineage>
</organism>
<dbReference type="GO" id="GO:0047961">
    <property type="term" value="F:glycine N-acyltransferase activity"/>
    <property type="evidence" value="ECO:0007669"/>
    <property type="project" value="InterPro"/>
</dbReference>
<dbReference type="Pfam" id="PF06021">
    <property type="entry name" value="Gly_acyl_tr_N"/>
    <property type="match status" value="1"/>
</dbReference>
<evidence type="ECO:0000259" key="2">
    <source>
        <dbReference type="PROSITE" id="PS51186"/>
    </source>
</evidence>
<evidence type="ECO:0000313" key="4">
    <source>
        <dbReference type="Proteomes" id="UP000192578"/>
    </source>
</evidence>
<dbReference type="Proteomes" id="UP000192578">
    <property type="component" value="Unassembled WGS sequence"/>
</dbReference>
<gene>
    <name evidence="3" type="ORF">BV898_08337</name>
</gene>
<sequence>MVAIQDEQLDLFLEELRRPAVWPQSIQIYKHAENYLHRSEHKWPGMKFTVDCFPNFKACIMGPNLNDSNAIPRRSLRTYNLVANDVAALRRLLEIPGVIDWSKAAYFSAFSSELHDTLKLVCEQHGTTIGPTDRTDFAHVGFLINTKDVQPVPSGKTEQGLERPTTLRPFSAADIPNVNRLWAFSGTPEGMAYLTYLQSHGFPNMAAYGADSEMVGFLICNSEMGLAAAHVSPEHRGRQLFQVMAFEWCKAMAAIGQTDTFAFVANDNIASMKSLTRLGAKKVDDWKVSYVLFRPKNCDPADPLLAWYDVISNKN</sequence>